<comment type="caution">
    <text evidence="2">The sequence shown here is derived from an EMBL/GenBank/DDBJ whole genome shotgun (WGS) entry which is preliminary data.</text>
</comment>
<evidence type="ECO:0000313" key="2">
    <source>
        <dbReference type="EMBL" id="MDS0244615.1"/>
    </source>
</evidence>
<feature type="domain" description="Anti-bacteriophage protein A/HamA C-terminal" evidence="1">
    <location>
        <begin position="37"/>
        <end position="309"/>
    </location>
</feature>
<name>A0AAJ2LUX9_9MICO</name>
<proteinExistence type="predicted"/>
<dbReference type="EMBL" id="JAHWXH010000001">
    <property type="protein sequence ID" value="MDS0244615.1"/>
    <property type="molecule type" value="Genomic_DNA"/>
</dbReference>
<sequence length="312" mass="34293">MDDDADLIERFLALARGEDQALLAFLPPFDDAVLVPGTATTVRTPFVAHDINGAPAVDQLAGTMAGAVLDFCIPRAKTEKANAEYRETGSTSSLVALVEQARDLFVKSEKSGEGGELLLFLLMERLLHRPQLLSKMALKTNTQVHVHGSDGIHASLADDGVLDVYWGESKLYASSSDAFKDCFESIAPYLSPDGDSRRRQDLLLVRDHLNVDEARLAAHLLEYFDDSNPKTLQVRWNGVCLVGFDHANYPNIAALTDANRAAVTAAVKRWHKTVFSRVEQFEVLSVGIDLFCIPMPDVATLRARVLERMGVK</sequence>
<reference evidence="2 3" key="1">
    <citation type="submission" date="2021-06" db="EMBL/GenBank/DDBJ databases">
        <title>Genome-based taxonomic framework of Microbacterium strains isolated from marine environment, the description of four new species and reclassification of four preexisting species.</title>
        <authorList>
            <person name="Lee S.D."/>
            <person name="Kim S.-M."/>
            <person name="Byeon Y.-S."/>
            <person name="Yang H.L."/>
            <person name="Kim I.S."/>
        </authorList>
    </citation>
    <scope>NUCLEOTIDE SEQUENCE [LARGE SCALE GENOMIC DNA]</scope>
    <source>
        <strain evidence="2 3">KACC 20514</strain>
    </source>
</reference>
<organism evidence="2 3">
    <name type="scientific">Microbacterium aurantiacum</name>
    <dbReference type="NCBI Taxonomy" id="162393"/>
    <lineage>
        <taxon>Bacteria</taxon>
        <taxon>Bacillati</taxon>
        <taxon>Actinomycetota</taxon>
        <taxon>Actinomycetes</taxon>
        <taxon>Micrococcales</taxon>
        <taxon>Microbacteriaceae</taxon>
        <taxon>Microbacterium</taxon>
    </lineage>
</organism>
<accession>A0AAJ2LUX9</accession>
<evidence type="ECO:0000259" key="1">
    <source>
        <dbReference type="Pfam" id="PF08878"/>
    </source>
</evidence>
<protein>
    <submittedName>
        <fullName evidence="2">DUF1837 domain-containing protein</fullName>
    </submittedName>
</protein>
<evidence type="ECO:0000313" key="3">
    <source>
        <dbReference type="Proteomes" id="UP001183582"/>
    </source>
</evidence>
<gene>
    <name evidence="2" type="ORF">KZC50_03190</name>
</gene>
<dbReference type="RefSeq" id="WP_310890598.1">
    <property type="nucleotide sequence ID" value="NZ_BAAAGR010000001.1"/>
</dbReference>
<dbReference type="AlphaFoldDB" id="A0AAJ2LUX9"/>
<dbReference type="Proteomes" id="UP001183582">
    <property type="component" value="Unassembled WGS sequence"/>
</dbReference>
<dbReference type="GeneID" id="301457200"/>
<dbReference type="Pfam" id="PF08878">
    <property type="entry name" value="HamA"/>
    <property type="match status" value="1"/>
</dbReference>
<dbReference type="InterPro" id="IPR014976">
    <property type="entry name" value="AbpA_HamA_C"/>
</dbReference>